<accession>A0ABV8FGK3</accession>
<feature type="transmembrane region" description="Helical" evidence="2">
    <location>
        <begin position="198"/>
        <end position="221"/>
    </location>
</feature>
<evidence type="ECO:0000256" key="2">
    <source>
        <dbReference type="SAM" id="Phobius"/>
    </source>
</evidence>
<gene>
    <name evidence="4" type="ORF">ACFOVU_05090</name>
</gene>
<keyword evidence="5" id="KW-1185">Reference proteome</keyword>
<evidence type="ECO:0000259" key="3">
    <source>
        <dbReference type="Pfam" id="PF04235"/>
    </source>
</evidence>
<feature type="compositionally biased region" description="Low complexity" evidence="1">
    <location>
        <begin position="388"/>
        <end position="403"/>
    </location>
</feature>
<keyword evidence="2" id="KW-0812">Transmembrane</keyword>
<feature type="transmembrane region" description="Helical" evidence="2">
    <location>
        <begin position="345"/>
        <end position="365"/>
    </location>
</feature>
<keyword evidence="2" id="KW-0472">Membrane</keyword>
<evidence type="ECO:0000313" key="5">
    <source>
        <dbReference type="Proteomes" id="UP001595847"/>
    </source>
</evidence>
<feature type="transmembrane region" description="Helical" evidence="2">
    <location>
        <begin position="242"/>
        <end position="265"/>
    </location>
</feature>
<keyword evidence="2" id="KW-1133">Transmembrane helix</keyword>
<evidence type="ECO:0000313" key="4">
    <source>
        <dbReference type="EMBL" id="MFC3995275.1"/>
    </source>
</evidence>
<protein>
    <submittedName>
        <fullName evidence="4">DUF418 domain-containing protein</fullName>
    </submittedName>
</protein>
<comment type="caution">
    <text evidence="4">The sequence shown here is derived from an EMBL/GenBank/DDBJ whole genome shotgun (WGS) entry which is preliminary data.</text>
</comment>
<dbReference type="EMBL" id="JBHSBH010000004">
    <property type="protein sequence ID" value="MFC3995275.1"/>
    <property type="molecule type" value="Genomic_DNA"/>
</dbReference>
<feature type="transmembrane region" description="Helical" evidence="2">
    <location>
        <begin position="322"/>
        <end position="339"/>
    </location>
</feature>
<organism evidence="4 5">
    <name type="scientific">Nocardiopsis sediminis</name>
    <dbReference type="NCBI Taxonomy" id="1778267"/>
    <lineage>
        <taxon>Bacteria</taxon>
        <taxon>Bacillati</taxon>
        <taxon>Actinomycetota</taxon>
        <taxon>Actinomycetes</taxon>
        <taxon>Streptosporangiales</taxon>
        <taxon>Nocardiopsidaceae</taxon>
        <taxon>Nocardiopsis</taxon>
    </lineage>
</organism>
<feature type="transmembrane region" description="Helical" evidence="2">
    <location>
        <begin position="277"/>
        <end position="301"/>
    </location>
</feature>
<feature type="transmembrane region" description="Helical" evidence="2">
    <location>
        <begin position="75"/>
        <end position="93"/>
    </location>
</feature>
<feature type="transmembrane region" description="Helical" evidence="2">
    <location>
        <begin position="113"/>
        <end position="141"/>
    </location>
</feature>
<feature type="region of interest" description="Disordered" evidence="1">
    <location>
        <begin position="384"/>
        <end position="403"/>
    </location>
</feature>
<dbReference type="Pfam" id="PF04235">
    <property type="entry name" value="DUF418"/>
    <property type="match status" value="1"/>
</dbReference>
<reference evidence="5" key="1">
    <citation type="journal article" date="2019" name="Int. J. Syst. Evol. Microbiol.">
        <title>The Global Catalogue of Microorganisms (GCM) 10K type strain sequencing project: providing services to taxonomists for standard genome sequencing and annotation.</title>
        <authorList>
            <consortium name="The Broad Institute Genomics Platform"/>
            <consortium name="The Broad Institute Genome Sequencing Center for Infectious Disease"/>
            <person name="Wu L."/>
            <person name="Ma J."/>
        </authorList>
    </citation>
    <scope>NUCLEOTIDE SEQUENCE [LARGE SCALE GENOMIC DNA]</scope>
    <source>
        <strain evidence="5">TBRC 1826</strain>
    </source>
</reference>
<dbReference type="InterPro" id="IPR007349">
    <property type="entry name" value="DUF418"/>
</dbReference>
<dbReference type="Proteomes" id="UP001595847">
    <property type="component" value="Unassembled WGS sequence"/>
</dbReference>
<sequence length="403" mass="42019">MRPPAPAGPPQTQRALPASGRSLAPDLARGVMLLLIATVHAHMIWQLQSGTGAAAAPPDTLATLAMVVFGEARGYPMFAALFGYGLAGILIRAQASGRDWPQVRGLLRRRGRWLVLFGLAHTALLFSGDILAVYGVIALLLTPVLRFPGRRLLAHAAAWGVAGSLLYSVLYHLLLGAVGGSSGTAPPQDAFTDMAVRLVSWPVTVPLFLLTAVFPFLVGVWAGRRRLLDEPARHTGLLTKTALIGIAVGALGGLPQALIAIGAWAEPPVAASLATGWLHTLTGYAGGFGYAALIALAAVAIGDRRGLATRALAACGQRSMTCYLLQSLAWLVLFTPYTLDLAGGINGLEAVGIGAAVWLATVVLAELLSRADRRGPAETALRRLTYGPSPSARRPAADDAPVP</sequence>
<dbReference type="PANTHER" id="PTHR30590">
    <property type="entry name" value="INNER MEMBRANE PROTEIN"/>
    <property type="match status" value="1"/>
</dbReference>
<proteinExistence type="predicted"/>
<dbReference type="InterPro" id="IPR052529">
    <property type="entry name" value="Bact_Transport_Assoc"/>
</dbReference>
<feature type="transmembrane region" description="Helical" evidence="2">
    <location>
        <begin position="153"/>
        <end position="178"/>
    </location>
</feature>
<feature type="domain" description="DUF418" evidence="3">
    <location>
        <begin position="222"/>
        <end position="387"/>
    </location>
</feature>
<evidence type="ECO:0000256" key="1">
    <source>
        <dbReference type="SAM" id="MobiDB-lite"/>
    </source>
</evidence>
<dbReference type="PANTHER" id="PTHR30590:SF2">
    <property type="entry name" value="INNER MEMBRANE PROTEIN"/>
    <property type="match status" value="1"/>
</dbReference>
<name>A0ABV8FGK3_9ACTN</name>
<dbReference type="RefSeq" id="WP_378530254.1">
    <property type="nucleotide sequence ID" value="NZ_JBHSBH010000004.1"/>
</dbReference>